<evidence type="ECO:0000313" key="4">
    <source>
        <dbReference type="Proteomes" id="UP000285301"/>
    </source>
</evidence>
<dbReference type="EMBL" id="NCKU01000233">
    <property type="protein sequence ID" value="RWS16417.1"/>
    <property type="molecule type" value="Genomic_DNA"/>
</dbReference>
<proteinExistence type="predicted"/>
<dbReference type="GO" id="GO:0006383">
    <property type="term" value="P:transcription by RNA polymerase III"/>
    <property type="evidence" value="ECO:0007669"/>
    <property type="project" value="InterPro"/>
</dbReference>
<dbReference type="PROSITE" id="PS50005">
    <property type="entry name" value="TPR"/>
    <property type="match status" value="4"/>
</dbReference>
<dbReference type="PROSITE" id="PS50293">
    <property type="entry name" value="TPR_REGION"/>
    <property type="match status" value="1"/>
</dbReference>
<gene>
    <name evidence="3" type="ORF">B4U79_07199</name>
</gene>
<dbReference type="GO" id="GO:0000127">
    <property type="term" value="C:transcription factor TFIIIC complex"/>
    <property type="evidence" value="ECO:0007669"/>
    <property type="project" value="TreeGrafter"/>
</dbReference>
<evidence type="ECO:0000256" key="1">
    <source>
        <dbReference type="PROSITE-ProRule" id="PRU00339"/>
    </source>
</evidence>
<feature type="region of interest" description="Disordered" evidence="2">
    <location>
        <begin position="135"/>
        <end position="176"/>
    </location>
</feature>
<accession>A0A3S3PBW3</accession>
<dbReference type="Gene3D" id="1.25.40.10">
    <property type="entry name" value="Tetratricopeptide repeat domain"/>
    <property type="match status" value="3"/>
</dbReference>
<name>A0A3S3PBW3_9ACAR</name>
<feature type="non-terminal residue" evidence="3">
    <location>
        <position position="904"/>
    </location>
</feature>
<keyword evidence="1" id="KW-0802">TPR repeat</keyword>
<feature type="repeat" description="TPR" evidence="1">
    <location>
        <begin position="245"/>
        <end position="278"/>
    </location>
</feature>
<organism evidence="3 4">
    <name type="scientific">Dinothrombium tinctorium</name>
    <dbReference type="NCBI Taxonomy" id="1965070"/>
    <lineage>
        <taxon>Eukaryota</taxon>
        <taxon>Metazoa</taxon>
        <taxon>Ecdysozoa</taxon>
        <taxon>Arthropoda</taxon>
        <taxon>Chelicerata</taxon>
        <taxon>Arachnida</taxon>
        <taxon>Acari</taxon>
        <taxon>Acariformes</taxon>
        <taxon>Trombidiformes</taxon>
        <taxon>Prostigmata</taxon>
        <taxon>Anystina</taxon>
        <taxon>Parasitengona</taxon>
        <taxon>Trombidioidea</taxon>
        <taxon>Trombidiidae</taxon>
        <taxon>Dinothrombium</taxon>
    </lineage>
</organism>
<dbReference type="PANTHER" id="PTHR23082:SF0">
    <property type="entry name" value="GENERAL TRANSCRIPTION FACTOR 3C POLYPEPTIDE 3"/>
    <property type="match status" value="1"/>
</dbReference>
<dbReference type="STRING" id="1965070.A0A3S3PBW3"/>
<reference evidence="3 4" key="1">
    <citation type="journal article" date="2018" name="Gigascience">
        <title>Genomes of trombidid mites reveal novel predicted allergens and laterally-transferred genes associated with secondary metabolism.</title>
        <authorList>
            <person name="Dong X."/>
            <person name="Chaisiri K."/>
            <person name="Xia D."/>
            <person name="Armstrong S.D."/>
            <person name="Fang Y."/>
            <person name="Donnelly M.J."/>
            <person name="Kadowaki T."/>
            <person name="McGarry J.W."/>
            <person name="Darby A.C."/>
            <person name="Makepeace B.L."/>
        </authorList>
    </citation>
    <scope>NUCLEOTIDE SEQUENCE [LARGE SCALE GENOMIC DNA]</scope>
    <source>
        <strain evidence="3">UoL-WK</strain>
    </source>
</reference>
<feature type="repeat" description="TPR" evidence="1">
    <location>
        <begin position="522"/>
        <end position="555"/>
    </location>
</feature>
<evidence type="ECO:0000313" key="3">
    <source>
        <dbReference type="EMBL" id="RWS16417.1"/>
    </source>
</evidence>
<dbReference type="SMART" id="SM00028">
    <property type="entry name" value="TPR"/>
    <property type="match status" value="6"/>
</dbReference>
<dbReference type="InterPro" id="IPR039340">
    <property type="entry name" value="Tfc4/TFIIIC-102/Sfc4"/>
</dbReference>
<protein>
    <submittedName>
        <fullName evidence="3">General transcription factor 3C polypeptide 3-like protein</fullName>
    </submittedName>
</protein>
<dbReference type="PANTHER" id="PTHR23082">
    <property type="entry name" value="TRANSCRIPTION INITIATION FACTOR IIIC TFIIIC , POLYPEPTIDE 3-RELATED"/>
    <property type="match status" value="1"/>
</dbReference>
<dbReference type="InterPro" id="IPR019734">
    <property type="entry name" value="TPR_rpt"/>
</dbReference>
<keyword evidence="4" id="KW-1185">Reference proteome</keyword>
<feature type="repeat" description="TPR" evidence="1">
    <location>
        <begin position="862"/>
        <end position="895"/>
    </location>
</feature>
<dbReference type="Proteomes" id="UP000285301">
    <property type="component" value="Unassembled WGS sequence"/>
</dbReference>
<dbReference type="InterPro" id="IPR011990">
    <property type="entry name" value="TPR-like_helical_dom_sf"/>
</dbReference>
<evidence type="ECO:0000256" key="2">
    <source>
        <dbReference type="SAM" id="MobiDB-lite"/>
    </source>
</evidence>
<feature type="compositionally biased region" description="Acidic residues" evidence="2">
    <location>
        <begin position="155"/>
        <end position="172"/>
    </location>
</feature>
<sequence length="904" mass="103926">MAQQNHGKDTNAATLLHKMMGEISEKQWETYKLMKSAQSDLVSDLFDSQSDFSSDGEEADNTALQTAKAVHSIDGEEIIVAHLETDFENSVVIDHEMSIEKTVETIAQTWDKNLTFKYIDGELSFEELANVMEKKAQEDELNVSESTVTVADKEDNNDELIESEPSDNDNDDPDWRPETEFEIELAKSQQTRRRKFPRVAGARRSKLPRDLLGLVGEANLCFVRGKHEDAIRMCLEVIRLEPTAPEPFQTLGMLYEEMGDLEKAYQYHLITAYLCPSDCANWIKVAEMAVEQANYQQAISCYSRAIKLKPSNIDLHWNRCRLYEKIDDKKRALEGYENIIKLLKPTDGEIGIQLAKDIAKIHFSNLNIAASISVMETAFQRYPNYIASEDVNLYVELLISKRKYFQSLVALYQYCGIKFEIDGIICDNLTEDLLESRKDVLIVRLPFDVIPIDIRAKLIVCLIHLHCFVSVPSLKQAIVNENAEEMGDLYLDIAEAFVAEDMDSEAEPLLAELIYTQNYNLAAVWLRYARCLKKLSKLEEAIAAYNEVIRQVPDHYEAKLELTDLLIALGRHEAATAATGQEGASSLSLDLLLIRCKLLYQQELWKDFVIAAKLLLRNDMYYLTHEKEFSVMIHSTSYKTRLETLRDVHKELGIHNSRDLIFIGNKVSSEELLDIFLKLCYVLLDKLHNSKELQRILLSAFTSTFFNDSDSHKLEESLDFYVLMGMFLSENLNYCYSLSKAVIGRNLHNNQVWNVFCAMMLRYYQDLRHNRFCLRLFIKNPDIIALAYFNGHNALMSGSYKHALAEYVNIHKLDPNDPLAIFCIVLGFVHLACQKFITNRHSIIIQMSAFLDRYLEVRGYCQESYYNAGRVYHQLGLFTEAVHFYKRALQICNEIEVNRPEEAK</sequence>
<dbReference type="SUPFAM" id="SSF48452">
    <property type="entry name" value="TPR-like"/>
    <property type="match status" value="3"/>
</dbReference>
<dbReference type="OrthoDB" id="151490at2759"/>
<dbReference type="Pfam" id="PF13181">
    <property type="entry name" value="TPR_8"/>
    <property type="match status" value="1"/>
</dbReference>
<comment type="caution">
    <text evidence="3">The sequence shown here is derived from an EMBL/GenBank/DDBJ whole genome shotgun (WGS) entry which is preliminary data.</text>
</comment>
<feature type="repeat" description="TPR" evidence="1">
    <location>
        <begin position="279"/>
        <end position="312"/>
    </location>
</feature>
<dbReference type="AlphaFoldDB" id="A0A3S3PBW3"/>
<dbReference type="Pfam" id="PF13414">
    <property type="entry name" value="TPR_11"/>
    <property type="match status" value="1"/>
</dbReference>
<dbReference type="Pfam" id="PF14559">
    <property type="entry name" value="TPR_19"/>
    <property type="match status" value="1"/>
</dbReference>